<organism evidence="6 7">
    <name type="scientific">Metabacillus mangrovi</name>
    <dbReference type="NCBI Taxonomy" id="1491830"/>
    <lineage>
        <taxon>Bacteria</taxon>
        <taxon>Bacillati</taxon>
        <taxon>Bacillota</taxon>
        <taxon>Bacilli</taxon>
        <taxon>Bacillales</taxon>
        <taxon>Bacillaceae</taxon>
        <taxon>Metabacillus</taxon>
    </lineage>
</organism>
<gene>
    <name evidence="6" type="ORF">GKZ89_11470</name>
</gene>
<feature type="active site" evidence="4">
    <location>
        <position position="17"/>
    </location>
</feature>
<feature type="active site" description="Nucleophile" evidence="4">
    <location>
        <position position="11"/>
    </location>
</feature>
<evidence type="ECO:0000256" key="2">
    <source>
        <dbReference type="ARBA" id="ARBA00022801"/>
    </source>
</evidence>
<name>A0A7X2V4Q3_9BACI</name>
<dbReference type="InterPro" id="IPR023485">
    <property type="entry name" value="Ptyr_pPase"/>
</dbReference>
<keyword evidence="7" id="KW-1185">Reference proteome</keyword>
<keyword evidence="2" id="KW-0378">Hydrolase</keyword>
<proteinExistence type="inferred from homology"/>
<dbReference type="InterPro" id="IPR017867">
    <property type="entry name" value="Tyr_phospatase_low_mol_wt"/>
</dbReference>
<dbReference type="Proteomes" id="UP000434639">
    <property type="component" value="Unassembled WGS sequence"/>
</dbReference>
<dbReference type="Gene3D" id="3.40.50.2300">
    <property type="match status" value="1"/>
</dbReference>
<dbReference type="GO" id="GO:0004725">
    <property type="term" value="F:protein tyrosine phosphatase activity"/>
    <property type="evidence" value="ECO:0007669"/>
    <property type="project" value="InterPro"/>
</dbReference>
<dbReference type="SMART" id="SM00226">
    <property type="entry name" value="LMWPc"/>
    <property type="match status" value="1"/>
</dbReference>
<accession>A0A7X2V4Q3</accession>
<evidence type="ECO:0000313" key="7">
    <source>
        <dbReference type="Proteomes" id="UP000434639"/>
    </source>
</evidence>
<evidence type="ECO:0000313" key="6">
    <source>
        <dbReference type="EMBL" id="MTH54027.1"/>
    </source>
</evidence>
<sequence length="152" mass="16702">MGSVANVLFVCTGNTCRSPMAEALLQFMKRSEEIKVKSAGVFAMDGSGASPYAKDALLEKGIAFSHSSSLLSGKDVEWATHILTMTGSHKQLMLEKFPDARGKIHTLSEYVHPASEARDVLDPYGGPPELYRATRDDLEEMLKLLVEKLEKE</sequence>
<reference evidence="6 7" key="1">
    <citation type="journal article" date="2017" name="Int. J. Syst. Evol. Microbiol.">
        <title>Bacillus mangrovi sp. nov., isolated from a sediment sample from a mangrove forest.</title>
        <authorList>
            <person name="Gupta V."/>
            <person name="Singh P.K."/>
            <person name="Korpole S."/>
            <person name="Tanuku N.R.S."/>
            <person name="Pinnaka A.K."/>
        </authorList>
    </citation>
    <scope>NUCLEOTIDE SEQUENCE [LARGE SCALE GENOMIC DNA]</scope>
    <source>
        <strain evidence="6 7">KCTC 33872</strain>
    </source>
</reference>
<keyword evidence="3" id="KW-0904">Protein phosphatase</keyword>
<evidence type="ECO:0000256" key="4">
    <source>
        <dbReference type="PIRSR" id="PIRSR617867-1"/>
    </source>
</evidence>
<protein>
    <submittedName>
        <fullName evidence="6">Low molecular weight protein arginine phosphatase</fullName>
    </submittedName>
</protein>
<dbReference type="PRINTS" id="PR00719">
    <property type="entry name" value="LMWPTPASE"/>
</dbReference>
<dbReference type="AlphaFoldDB" id="A0A7X2V4Q3"/>
<dbReference type="RefSeq" id="WP_162356753.1">
    <property type="nucleotide sequence ID" value="NZ_WMIB01000010.1"/>
</dbReference>
<comment type="similarity">
    <text evidence="1">Belongs to the low molecular weight phosphotyrosine protein phosphatase family.</text>
</comment>
<comment type="caution">
    <text evidence="6">The sequence shown here is derived from an EMBL/GenBank/DDBJ whole genome shotgun (WGS) entry which is preliminary data.</text>
</comment>
<dbReference type="CDD" id="cd16344">
    <property type="entry name" value="LMWPAP"/>
    <property type="match status" value="1"/>
</dbReference>
<dbReference type="EMBL" id="WMIB01000010">
    <property type="protein sequence ID" value="MTH54027.1"/>
    <property type="molecule type" value="Genomic_DNA"/>
</dbReference>
<dbReference type="PANTHER" id="PTHR11717:SF31">
    <property type="entry name" value="LOW MOLECULAR WEIGHT PROTEIN-TYROSINE-PHOSPHATASE ETP-RELATED"/>
    <property type="match status" value="1"/>
</dbReference>
<feature type="domain" description="Phosphotyrosine protein phosphatase I" evidence="5">
    <location>
        <begin position="5"/>
        <end position="148"/>
    </location>
</feature>
<dbReference type="PANTHER" id="PTHR11717">
    <property type="entry name" value="LOW MOLECULAR WEIGHT PROTEIN TYROSINE PHOSPHATASE"/>
    <property type="match status" value="1"/>
</dbReference>
<dbReference type="InterPro" id="IPR036196">
    <property type="entry name" value="Ptyr_pPase_sf"/>
</dbReference>
<feature type="active site" description="Proton donor" evidence="4">
    <location>
        <position position="122"/>
    </location>
</feature>
<dbReference type="SUPFAM" id="SSF52788">
    <property type="entry name" value="Phosphotyrosine protein phosphatases I"/>
    <property type="match status" value="1"/>
</dbReference>
<evidence type="ECO:0000256" key="1">
    <source>
        <dbReference type="ARBA" id="ARBA00011063"/>
    </source>
</evidence>
<dbReference type="InterPro" id="IPR050438">
    <property type="entry name" value="LMW_PTPase"/>
</dbReference>
<evidence type="ECO:0000259" key="5">
    <source>
        <dbReference type="SMART" id="SM00226"/>
    </source>
</evidence>
<evidence type="ECO:0000256" key="3">
    <source>
        <dbReference type="ARBA" id="ARBA00022912"/>
    </source>
</evidence>
<dbReference type="Pfam" id="PF01451">
    <property type="entry name" value="LMWPc"/>
    <property type="match status" value="1"/>
</dbReference>